<dbReference type="PANTHER" id="PTHR11364">
    <property type="entry name" value="THIOSULFATE SULFERTANSFERASE"/>
    <property type="match status" value="1"/>
</dbReference>
<keyword evidence="1 4" id="KW-0808">Transferase</keyword>
<dbReference type="InterPro" id="IPR001763">
    <property type="entry name" value="Rhodanese-like_dom"/>
</dbReference>
<dbReference type="SMART" id="SM00450">
    <property type="entry name" value="RHOD"/>
    <property type="match status" value="2"/>
</dbReference>
<protein>
    <submittedName>
        <fullName evidence="4">Sulfurtransferase</fullName>
    </submittedName>
</protein>
<accession>A0A3E0UCD5</accession>
<evidence type="ECO:0000313" key="4">
    <source>
        <dbReference type="EMBL" id="REL34253.1"/>
    </source>
</evidence>
<name>A0A3E0UCD5_9GAMM</name>
<organism evidence="4 5">
    <name type="scientific">Thalassotalea euphylliae</name>
    <dbReference type="NCBI Taxonomy" id="1655234"/>
    <lineage>
        <taxon>Bacteria</taxon>
        <taxon>Pseudomonadati</taxon>
        <taxon>Pseudomonadota</taxon>
        <taxon>Gammaproteobacteria</taxon>
        <taxon>Alteromonadales</taxon>
        <taxon>Colwelliaceae</taxon>
        <taxon>Thalassotalea</taxon>
    </lineage>
</organism>
<dbReference type="AlphaFoldDB" id="A0A3E0UCD5"/>
<dbReference type="OrthoDB" id="9781034at2"/>
<dbReference type="EMBL" id="QUOV01000001">
    <property type="protein sequence ID" value="REL34253.1"/>
    <property type="molecule type" value="Genomic_DNA"/>
</dbReference>
<dbReference type="Gene3D" id="3.40.250.10">
    <property type="entry name" value="Rhodanese-like domain"/>
    <property type="match status" value="2"/>
</dbReference>
<dbReference type="SUPFAM" id="SSF52821">
    <property type="entry name" value="Rhodanese/Cell cycle control phosphatase"/>
    <property type="match status" value="2"/>
</dbReference>
<evidence type="ECO:0000313" key="5">
    <source>
        <dbReference type="Proteomes" id="UP000256999"/>
    </source>
</evidence>
<evidence type="ECO:0000259" key="3">
    <source>
        <dbReference type="PROSITE" id="PS50206"/>
    </source>
</evidence>
<feature type="domain" description="Rhodanese" evidence="3">
    <location>
        <begin position="167"/>
        <end position="279"/>
    </location>
</feature>
<evidence type="ECO:0000256" key="2">
    <source>
        <dbReference type="ARBA" id="ARBA00022737"/>
    </source>
</evidence>
<dbReference type="FunFam" id="3.40.250.10:FF:000001">
    <property type="entry name" value="Sulfurtransferase"/>
    <property type="match status" value="1"/>
</dbReference>
<comment type="caution">
    <text evidence="4">The sequence shown here is derived from an EMBL/GenBank/DDBJ whole genome shotgun (WGS) entry which is preliminary data.</text>
</comment>
<gene>
    <name evidence="4" type="ORF">DXX92_02205</name>
</gene>
<proteinExistence type="predicted"/>
<dbReference type="Proteomes" id="UP000256999">
    <property type="component" value="Unassembled WGS sequence"/>
</dbReference>
<dbReference type="InterPro" id="IPR036873">
    <property type="entry name" value="Rhodanese-like_dom_sf"/>
</dbReference>
<dbReference type="InterPro" id="IPR045078">
    <property type="entry name" value="TST/MPST-like"/>
</dbReference>
<dbReference type="CDD" id="cd01449">
    <property type="entry name" value="TST_Repeat_2"/>
    <property type="match status" value="1"/>
</dbReference>
<evidence type="ECO:0000256" key="1">
    <source>
        <dbReference type="ARBA" id="ARBA00022679"/>
    </source>
</evidence>
<dbReference type="CDD" id="cd01448">
    <property type="entry name" value="TST_Repeat_1"/>
    <property type="match status" value="1"/>
</dbReference>
<dbReference type="GO" id="GO:0004792">
    <property type="term" value="F:thiosulfate-cyanide sulfurtransferase activity"/>
    <property type="evidence" value="ECO:0007669"/>
    <property type="project" value="TreeGrafter"/>
</dbReference>
<dbReference type="RefSeq" id="WP_115998930.1">
    <property type="nucleotide sequence ID" value="NZ_QUOV01000001.1"/>
</dbReference>
<dbReference type="Pfam" id="PF00581">
    <property type="entry name" value="Rhodanese"/>
    <property type="match status" value="2"/>
</dbReference>
<reference evidence="4 5" key="1">
    <citation type="submission" date="2018-08" db="EMBL/GenBank/DDBJ databases">
        <title>Thalassotalea euphylliae genome.</title>
        <authorList>
            <person name="Summers S."/>
            <person name="Rice S.A."/>
            <person name="Freckelton M.L."/>
            <person name="Nedved B.T."/>
            <person name="Hadfield M.G."/>
        </authorList>
    </citation>
    <scope>NUCLEOTIDE SEQUENCE [LARGE SCALE GENOMIC DNA]</scope>
    <source>
        <strain evidence="4 5">H2</strain>
    </source>
</reference>
<dbReference type="PANTHER" id="PTHR11364:SF27">
    <property type="entry name" value="SULFURTRANSFERASE"/>
    <property type="match status" value="1"/>
</dbReference>
<keyword evidence="2" id="KW-0677">Repeat</keyword>
<sequence>MHSNTPLISVHQLKSKLNQQNLLILDASMPPVVPQERPQNCWPNTIIPNAKRMDIEQDFCDQSASFPHTLPSPQAFEAAIRQLGINGDEHIVVYDDLGLFSAARAWWMLTSMGHENVSVLDGGLPAWLAAGLPSEKANTNGIAKGEFTSRFNASMFVNYQQVATYLADKSHVILDARASARFLGQTPEPRVGVRSGHMPGAVSLPYAQLMRDGLLLSSDELSREFKALNPDNLPMITTCGSGITACILALAATLAGYQDIAVYDGSWAEWGSLTGLPVTPG</sequence>
<feature type="domain" description="Rhodanese" evidence="3">
    <location>
        <begin position="18"/>
        <end position="136"/>
    </location>
</feature>
<dbReference type="PROSITE" id="PS50206">
    <property type="entry name" value="RHODANESE_3"/>
    <property type="match status" value="2"/>
</dbReference>